<evidence type="ECO:0000313" key="1">
    <source>
        <dbReference type="EMBL" id="CAA9350059.1"/>
    </source>
</evidence>
<dbReference type="AlphaFoldDB" id="A0A6J4M6C1"/>
<name>A0A6J4M6C1_9CYAN</name>
<protein>
    <submittedName>
        <fullName evidence="1">Uncharacterized protein</fullName>
    </submittedName>
</protein>
<dbReference type="EMBL" id="CADCTZ010000518">
    <property type="protein sequence ID" value="CAA9350059.1"/>
    <property type="molecule type" value="Genomic_DNA"/>
</dbReference>
<accession>A0A6J4M6C1</accession>
<proteinExistence type="predicted"/>
<organism evidence="1">
    <name type="scientific">uncultured Microcoleus sp</name>
    <dbReference type="NCBI Taxonomy" id="259945"/>
    <lineage>
        <taxon>Bacteria</taxon>
        <taxon>Bacillati</taxon>
        <taxon>Cyanobacteriota</taxon>
        <taxon>Cyanophyceae</taxon>
        <taxon>Oscillatoriophycideae</taxon>
        <taxon>Oscillatoriales</taxon>
        <taxon>Microcoleaceae</taxon>
        <taxon>Microcoleus</taxon>
        <taxon>environmental samples</taxon>
    </lineage>
</organism>
<sequence>MFKSKLSKVIVSLLRRIAGVTRSGAKRLMRAMLRSLMAMGRRARLPMAGFVLPTVTMVLLVVILLTVAITLRSFDRANTARNVRVNQQVLAAATPALDRAKAKIQFMLQEDPDQKQPT</sequence>
<reference evidence="1" key="1">
    <citation type="submission" date="2020-02" db="EMBL/GenBank/DDBJ databases">
        <authorList>
            <person name="Meier V. D."/>
        </authorList>
    </citation>
    <scope>NUCLEOTIDE SEQUENCE</scope>
    <source>
        <strain evidence="1">AVDCRST_MAG84</strain>
    </source>
</reference>
<gene>
    <name evidence="1" type="ORF">AVDCRST_MAG84-2819</name>
</gene>